<sequence>MRRTNDFPSCALQISTKSNFRTFSENRFFAVQRAMFAKLSQLRFPTTCMVEDVRESNSKLEIRFSCVRRAPILYMNSFRRYISTFIPSPRTNANRTPTLYIAPSDCN</sequence>
<name>A0AAV9ZCF4_9AGAR</name>
<keyword evidence="2" id="KW-1185">Reference proteome</keyword>
<proteinExistence type="predicted"/>
<accession>A0AAV9ZCF4</accession>
<protein>
    <submittedName>
        <fullName evidence="1">Uncharacterized protein</fullName>
    </submittedName>
</protein>
<reference evidence="1 2" key="1">
    <citation type="journal article" date="2024" name="J Genomics">
        <title>Draft genome sequencing and assembly of Favolaschia claudopus CIRM-BRFM 2984 isolated from oak limbs.</title>
        <authorList>
            <person name="Navarro D."/>
            <person name="Drula E."/>
            <person name="Chaduli D."/>
            <person name="Cazenave R."/>
            <person name="Ahrendt S."/>
            <person name="Wang J."/>
            <person name="Lipzen A."/>
            <person name="Daum C."/>
            <person name="Barry K."/>
            <person name="Grigoriev I.V."/>
            <person name="Favel A."/>
            <person name="Rosso M.N."/>
            <person name="Martin F."/>
        </authorList>
    </citation>
    <scope>NUCLEOTIDE SEQUENCE [LARGE SCALE GENOMIC DNA]</scope>
    <source>
        <strain evidence="1 2">CIRM-BRFM 2984</strain>
    </source>
</reference>
<comment type="caution">
    <text evidence="1">The sequence shown here is derived from an EMBL/GenBank/DDBJ whole genome shotgun (WGS) entry which is preliminary data.</text>
</comment>
<evidence type="ECO:0000313" key="1">
    <source>
        <dbReference type="EMBL" id="KAK6977738.1"/>
    </source>
</evidence>
<organism evidence="1 2">
    <name type="scientific">Favolaschia claudopus</name>
    <dbReference type="NCBI Taxonomy" id="2862362"/>
    <lineage>
        <taxon>Eukaryota</taxon>
        <taxon>Fungi</taxon>
        <taxon>Dikarya</taxon>
        <taxon>Basidiomycota</taxon>
        <taxon>Agaricomycotina</taxon>
        <taxon>Agaricomycetes</taxon>
        <taxon>Agaricomycetidae</taxon>
        <taxon>Agaricales</taxon>
        <taxon>Marasmiineae</taxon>
        <taxon>Mycenaceae</taxon>
        <taxon>Favolaschia</taxon>
    </lineage>
</organism>
<dbReference type="AlphaFoldDB" id="A0AAV9ZCF4"/>
<dbReference type="Proteomes" id="UP001362999">
    <property type="component" value="Unassembled WGS sequence"/>
</dbReference>
<dbReference type="EMBL" id="JAWWNJ010000166">
    <property type="protein sequence ID" value="KAK6977738.1"/>
    <property type="molecule type" value="Genomic_DNA"/>
</dbReference>
<evidence type="ECO:0000313" key="2">
    <source>
        <dbReference type="Proteomes" id="UP001362999"/>
    </source>
</evidence>
<gene>
    <name evidence="1" type="ORF">R3P38DRAFT_3377306</name>
</gene>